<dbReference type="SUPFAM" id="SSF53067">
    <property type="entry name" value="Actin-like ATPase domain"/>
    <property type="match status" value="1"/>
</dbReference>
<protein>
    <submittedName>
        <fullName evidence="4">ROK family transcriptional regulator</fullName>
    </submittedName>
</protein>
<evidence type="ECO:0000256" key="2">
    <source>
        <dbReference type="ARBA" id="ARBA00006479"/>
    </source>
</evidence>
<keyword evidence="3" id="KW-0859">Xylose metabolism</keyword>
<dbReference type="Proteomes" id="UP000515679">
    <property type="component" value="Chromosome"/>
</dbReference>
<comment type="similarity">
    <text evidence="2">Belongs to the ROK (NagC/XylR) family.</text>
</comment>
<organism evidence="4 5">
    <name type="scientific">Cohnella cholangitidis</name>
    <dbReference type="NCBI Taxonomy" id="2598458"/>
    <lineage>
        <taxon>Bacteria</taxon>
        <taxon>Bacillati</taxon>
        <taxon>Bacillota</taxon>
        <taxon>Bacilli</taxon>
        <taxon>Bacillales</taxon>
        <taxon>Paenibacillaceae</taxon>
        <taxon>Cohnella</taxon>
    </lineage>
</organism>
<reference evidence="4 5" key="1">
    <citation type="submission" date="2019-07" db="EMBL/GenBank/DDBJ databases">
        <authorList>
            <person name="Kim J.K."/>
            <person name="Cheong H.-M."/>
            <person name="Choi Y."/>
            <person name="Hwang K.J."/>
            <person name="Lee S."/>
            <person name="Choi C."/>
        </authorList>
    </citation>
    <scope>NUCLEOTIDE SEQUENCE [LARGE SCALE GENOMIC DNA]</scope>
    <source>
        <strain evidence="4 5">KS 22</strain>
    </source>
</reference>
<evidence type="ECO:0000313" key="4">
    <source>
        <dbReference type="EMBL" id="QMV44027.1"/>
    </source>
</evidence>
<dbReference type="Gene3D" id="3.30.420.40">
    <property type="match status" value="2"/>
</dbReference>
<sequence>MGIVRKGNLELLKKINRSLVLETIRSQQPISRAKVAQRLSFSRSTVSSIVDELIAKKFVVETGFGSSTREGGRRAIELGFNPRSGYGVGVELLENGLFICITDLDGNVVLKESSVAGNDFKTIYECILASLDKASVSMDAVIAIGFCIPGLTNSKEGIVVDAPEFGWKDVPFVDEMKKYLAKPIYANNDVNCAALGERWLGGAKDLEDFIYIYIGLGSGVGSAIVANGNLVHGKDFMAGEIAYLIQEEDITRNQVNVAGQFGVFEKKTSGKSLAENDNTVQALFQGYTQEDPRSVQTVNRFVTQLSIGISNMVSLLNPEKVILGGEVAGYLNPVLDEIRSNIGRMTPIQTTVEISRMGVEAGVLGVIAYAFELEQNVI</sequence>
<keyword evidence="3" id="KW-0119">Carbohydrate metabolism</keyword>
<comment type="function">
    <text evidence="1">Transcriptional repressor of xylose-utilizing enzymes.</text>
</comment>
<dbReference type="Pfam" id="PF00480">
    <property type="entry name" value="ROK"/>
    <property type="match status" value="1"/>
</dbReference>
<evidence type="ECO:0000256" key="3">
    <source>
        <dbReference type="ARBA" id="ARBA00022629"/>
    </source>
</evidence>
<dbReference type="AlphaFoldDB" id="A0A7G5C493"/>
<dbReference type="PANTHER" id="PTHR18964">
    <property type="entry name" value="ROK (REPRESSOR, ORF, KINASE) FAMILY"/>
    <property type="match status" value="1"/>
</dbReference>
<dbReference type="InterPro" id="IPR000600">
    <property type="entry name" value="ROK"/>
</dbReference>
<dbReference type="InterPro" id="IPR043129">
    <property type="entry name" value="ATPase_NBD"/>
</dbReference>
<evidence type="ECO:0000313" key="5">
    <source>
        <dbReference type="Proteomes" id="UP000515679"/>
    </source>
</evidence>
<name>A0A7G5C493_9BACL</name>
<keyword evidence="5" id="KW-1185">Reference proteome</keyword>
<dbReference type="KEGG" id="cchl:FPL14_24780"/>
<gene>
    <name evidence="4" type="ORF">FPL14_24780</name>
</gene>
<dbReference type="Gene3D" id="1.10.10.10">
    <property type="entry name" value="Winged helix-like DNA-binding domain superfamily/Winged helix DNA-binding domain"/>
    <property type="match status" value="1"/>
</dbReference>
<dbReference type="InterPro" id="IPR036388">
    <property type="entry name" value="WH-like_DNA-bd_sf"/>
</dbReference>
<accession>A0A7G5C493</accession>
<dbReference type="PANTHER" id="PTHR18964:SF149">
    <property type="entry name" value="BIFUNCTIONAL UDP-N-ACETYLGLUCOSAMINE 2-EPIMERASE_N-ACETYLMANNOSAMINE KINASE"/>
    <property type="match status" value="1"/>
</dbReference>
<evidence type="ECO:0000256" key="1">
    <source>
        <dbReference type="ARBA" id="ARBA00002486"/>
    </source>
</evidence>
<dbReference type="GO" id="GO:0042732">
    <property type="term" value="P:D-xylose metabolic process"/>
    <property type="evidence" value="ECO:0007669"/>
    <property type="project" value="UniProtKB-KW"/>
</dbReference>
<dbReference type="InterPro" id="IPR036390">
    <property type="entry name" value="WH_DNA-bd_sf"/>
</dbReference>
<proteinExistence type="inferred from homology"/>
<dbReference type="EMBL" id="CP041969">
    <property type="protein sequence ID" value="QMV44027.1"/>
    <property type="molecule type" value="Genomic_DNA"/>
</dbReference>
<dbReference type="SUPFAM" id="SSF46785">
    <property type="entry name" value="Winged helix' DNA-binding domain"/>
    <property type="match status" value="1"/>
</dbReference>